<dbReference type="InterPro" id="IPR036388">
    <property type="entry name" value="WH-like_DNA-bd_sf"/>
</dbReference>
<dbReference type="InterPro" id="IPR014048">
    <property type="entry name" value="MethylDNA_cys_MeTrfase_DNA-bd"/>
</dbReference>
<dbReference type="InterPro" id="IPR036217">
    <property type="entry name" value="MethylDNA_cys_MeTrfase_DNAb"/>
</dbReference>
<dbReference type="RefSeq" id="WP_080051499.1">
    <property type="nucleotide sequence ID" value="NZ_CP020100.1"/>
</dbReference>
<name>A0A1V0B9M5_9GAMM</name>
<evidence type="ECO:0000313" key="3">
    <source>
        <dbReference type="EMBL" id="AQZ96591.1"/>
    </source>
</evidence>
<dbReference type="GO" id="GO:0006281">
    <property type="term" value="P:DNA repair"/>
    <property type="evidence" value="ECO:0007669"/>
    <property type="project" value="InterPro"/>
</dbReference>
<dbReference type="Proteomes" id="UP000243488">
    <property type="component" value="Chromosome"/>
</dbReference>
<dbReference type="InterPro" id="IPR052520">
    <property type="entry name" value="ATL_DNA_repair"/>
</dbReference>
<dbReference type="SUPFAM" id="SSF46767">
    <property type="entry name" value="Methylated DNA-protein cysteine methyltransferase, C-terminal domain"/>
    <property type="match status" value="1"/>
</dbReference>
<dbReference type="STRING" id="1931241.BVH74_18350"/>
<evidence type="ECO:0000313" key="4">
    <source>
        <dbReference type="Proteomes" id="UP000243488"/>
    </source>
</evidence>
<dbReference type="PANTHER" id="PTHR42942:SF1">
    <property type="entry name" value="ALKYLTRANSFERASE-LIKE PROTEIN 1"/>
    <property type="match status" value="1"/>
</dbReference>
<dbReference type="PANTHER" id="PTHR42942">
    <property type="entry name" value="6-O-METHYLGUANINE DNA METHYLTRANSFERASE"/>
    <property type="match status" value="1"/>
</dbReference>
<proteinExistence type="predicted"/>
<dbReference type="AlphaFoldDB" id="A0A1V0B9M5"/>
<organism evidence="3 4">
    <name type="scientific">Halopseudomonas phragmitis</name>
    <dbReference type="NCBI Taxonomy" id="1931241"/>
    <lineage>
        <taxon>Bacteria</taxon>
        <taxon>Pseudomonadati</taxon>
        <taxon>Pseudomonadota</taxon>
        <taxon>Gammaproteobacteria</taxon>
        <taxon>Pseudomonadales</taxon>
        <taxon>Pseudomonadaceae</taxon>
        <taxon>Halopseudomonas</taxon>
    </lineage>
</organism>
<keyword evidence="4" id="KW-1185">Reference proteome</keyword>
<dbReference type="EMBL" id="CP020100">
    <property type="protein sequence ID" value="AQZ96591.1"/>
    <property type="molecule type" value="Genomic_DNA"/>
</dbReference>
<dbReference type="Pfam" id="PF01035">
    <property type="entry name" value="DNA_binding_1"/>
    <property type="match status" value="1"/>
</dbReference>
<dbReference type="Gene3D" id="1.10.10.10">
    <property type="entry name" value="Winged helix-like DNA-binding domain superfamily/Winged helix DNA-binding domain"/>
    <property type="match status" value="1"/>
</dbReference>
<accession>A0A1V0B9M5</accession>
<gene>
    <name evidence="3" type="ORF">BVH74_18350</name>
</gene>
<sequence>MPQPPAPASIPQGSTNESWQRFLQALASIPAGRVTSYGRLAQLAGLGRGARQVGRWLGQLPEGSNLPWHRVINSQGQLSLPADSPAGQEQYRRLMDEGIMVSGRRVNMKRYGWPD</sequence>
<dbReference type="CDD" id="cd06445">
    <property type="entry name" value="ATase"/>
    <property type="match status" value="1"/>
</dbReference>
<evidence type="ECO:0000259" key="2">
    <source>
        <dbReference type="Pfam" id="PF01035"/>
    </source>
</evidence>
<evidence type="ECO:0000256" key="1">
    <source>
        <dbReference type="ARBA" id="ARBA00022763"/>
    </source>
</evidence>
<feature type="domain" description="Methylated-DNA-[protein]-cysteine S-methyltransferase DNA binding" evidence="2">
    <location>
        <begin position="20"/>
        <end position="98"/>
    </location>
</feature>
<reference evidence="3 4" key="1">
    <citation type="submission" date="2017-03" db="EMBL/GenBank/DDBJ databases">
        <title>Complete genome sequence of the novel DNRA strain Pseudomonas sp. S-6-2 isolated from Chinese polluted river sediment. Journal of Biotechnology.</title>
        <authorList>
            <person name="Li J."/>
            <person name="Xiang F."/>
            <person name="Wang L."/>
            <person name="Xi L."/>
            <person name="Liu J."/>
        </authorList>
    </citation>
    <scope>NUCLEOTIDE SEQUENCE [LARGE SCALE GENOMIC DNA]</scope>
    <source>
        <strain evidence="3 4">S-6-2</strain>
    </source>
</reference>
<dbReference type="GO" id="GO:0003824">
    <property type="term" value="F:catalytic activity"/>
    <property type="evidence" value="ECO:0007669"/>
    <property type="project" value="InterPro"/>
</dbReference>
<protein>
    <recommendedName>
        <fullName evidence="2">Methylated-DNA-[protein]-cysteine S-methyltransferase DNA binding domain-containing protein</fullName>
    </recommendedName>
</protein>
<keyword evidence="1" id="KW-0227">DNA damage</keyword>
<dbReference type="KEGG" id="ppha:BVH74_18350"/>